<accession>A0A2N5SJT3</accession>
<gene>
    <name evidence="3" type="ORF">PCASD_20486</name>
</gene>
<evidence type="ECO:0000313" key="4">
    <source>
        <dbReference type="Proteomes" id="UP000235392"/>
    </source>
</evidence>
<feature type="signal peptide" evidence="2">
    <location>
        <begin position="1"/>
        <end position="20"/>
    </location>
</feature>
<reference evidence="3 4" key="1">
    <citation type="submission" date="2017-11" db="EMBL/GenBank/DDBJ databases">
        <title>De novo assembly and phasing of dikaryotic genomes from two isolates of Puccinia coronata f. sp. avenae, the causal agent of oat crown rust.</title>
        <authorList>
            <person name="Miller M.E."/>
            <person name="Zhang Y."/>
            <person name="Omidvar V."/>
            <person name="Sperschneider J."/>
            <person name="Schwessinger B."/>
            <person name="Raley C."/>
            <person name="Palmer J.M."/>
            <person name="Garnica D."/>
            <person name="Upadhyaya N."/>
            <person name="Rathjen J."/>
            <person name="Taylor J.M."/>
            <person name="Park R.F."/>
            <person name="Dodds P.N."/>
            <person name="Hirsch C.D."/>
            <person name="Kianian S.F."/>
            <person name="Figueroa M."/>
        </authorList>
    </citation>
    <scope>NUCLEOTIDE SEQUENCE [LARGE SCALE GENOMIC DNA]</scope>
    <source>
        <strain evidence="3">12SD80</strain>
    </source>
</reference>
<feature type="compositionally biased region" description="Basic and acidic residues" evidence="1">
    <location>
        <begin position="25"/>
        <end position="37"/>
    </location>
</feature>
<sequence length="109" mass="12474">MPYWMHVFIRLLVCLNYTSAVPSRPEIRTPDLRRRDPALSTSPSGGYAPVYIKCPPEPFVRPPFEKDNGHAKLGQGESTYVKEKAAQSIPLWQKYLENVHLESLVLMTF</sequence>
<evidence type="ECO:0000256" key="2">
    <source>
        <dbReference type="SAM" id="SignalP"/>
    </source>
</evidence>
<dbReference type="Proteomes" id="UP000235392">
    <property type="component" value="Unassembled WGS sequence"/>
</dbReference>
<keyword evidence="2" id="KW-0732">Signal</keyword>
<dbReference type="EMBL" id="PGCI01000851">
    <property type="protein sequence ID" value="PLW13479.1"/>
    <property type="molecule type" value="Genomic_DNA"/>
</dbReference>
<evidence type="ECO:0000256" key="1">
    <source>
        <dbReference type="SAM" id="MobiDB-lite"/>
    </source>
</evidence>
<comment type="caution">
    <text evidence="3">The sequence shown here is derived from an EMBL/GenBank/DDBJ whole genome shotgun (WGS) entry which is preliminary data.</text>
</comment>
<feature type="chain" id="PRO_5014795042" description="Secreted protein" evidence="2">
    <location>
        <begin position="21"/>
        <end position="109"/>
    </location>
</feature>
<organism evidence="3 4">
    <name type="scientific">Puccinia coronata f. sp. avenae</name>
    <dbReference type="NCBI Taxonomy" id="200324"/>
    <lineage>
        <taxon>Eukaryota</taxon>
        <taxon>Fungi</taxon>
        <taxon>Dikarya</taxon>
        <taxon>Basidiomycota</taxon>
        <taxon>Pucciniomycotina</taxon>
        <taxon>Pucciniomycetes</taxon>
        <taxon>Pucciniales</taxon>
        <taxon>Pucciniaceae</taxon>
        <taxon>Puccinia</taxon>
    </lineage>
</organism>
<proteinExistence type="predicted"/>
<name>A0A2N5SJT3_9BASI</name>
<evidence type="ECO:0008006" key="5">
    <source>
        <dbReference type="Google" id="ProtNLM"/>
    </source>
</evidence>
<evidence type="ECO:0000313" key="3">
    <source>
        <dbReference type="EMBL" id="PLW13479.1"/>
    </source>
</evidence>
<dbReference type="AlphaFoldDB" id="A0A2N5SJT3"/>
<protein>
    <recommendedName>
        <fullName evidence="5">Secreted protein</fullName>
    </recommendedName>
</protein>
<feature type="region of interest" description="Disordered" evidence="1">
    <location>
        <begin position="24"/>
        <end position="50"/>
    </location>
</feature>